<dbReference type="PANTHER" id="PTHR33393:SF13">
    <property type="entry name" value="PGA BIOSYNTHESIS PROTEIN CAPA"/>
    <property type="match status" value="1"/>
</dbReference>
<gene>
    <name evidence="5" type="ORF">Dfulv_38345</name>
</gene>
<dbReference type="Gene3D" id="3.60.21.10">
    <property type="match status" value="1"/>
</dbReference>
<feature type="region of interest" description="Disordered" evidence="2">
    <location>
        <begin position="21"/>
        <end position="41"/>
    </location>
</feature>
<dbReference type="SMART" id="SM00854">
    <property type="entry name" value="PGA_cap"/>
    <property type="match status" value="1"/>
</dbReference>
<dbReference type="Proteomes" id="UP001059617">
    <property type="component" value="Chromosome"/>
</dbReference>
<evidence type="ECO:0000313" key="5">
    <source>
        <dbReference type="EMBL" id="UWP80947.1"/>
    </source>
</evidence>
<evidence type="ECO:0000256" key="1">
    <source>
        <dbReference type="ARBA" id="ARBA00005662"/>
    </source>
</evidence>
<dbReference type="EMBL" id="CP073720">
    <property type="protein sequence ID" value="UWP80947.1"/>
    <property type="molecule type" value="Genomic_DNA"/>
</dbReference>
<feature type="compositionally biased region" description="Pro residues" evidence="2">
    <location>
        <begin position="32"/>
        <end position="41"/>
    </location>
</feature>
<keyword evidence="6" id="KW-1185">Reference proteome</keyword>
<reference evidence="5" key="2">
    <citation type="submission" date="2022-09" db="EMBL/GenBank/DDBJ databases">
        <title>Biosynthetic gene clusters of Dactylosporangioum fulvum.</title>
        <authorList>
            <person name="Caradec T."/>
        </authorList>
    </citation>
    <scope>NUCLEOTIDE SEQUENCE</scope>
    <source>
        <strain evidence="5">NRRL B-16292</strain>
    </source>
</reference>
<accession>A0ABY5VT69</accession>
<dbReference type="SUPFAM" id="SSF56300">
    <property type="entry name" value="Metallo-dependent phosphatases"/>
    <property type="match status" value="1"/>
</dbReference>
<dbReference type="CDD" id="cd07381">
    <property type="entry name" value="MPP_CapA"/>
    <property type="match status" value="1"/>
</dbReference>
<feature type="signal peptide" evidence="3">
    <location>
        <begin position="1"/>
        <end position="20"/>
    </location>
</feature>
<feature type="chain" id="PRO_5046329493" evidence="3">
    <location>
        <begin position="21"/>
        <end position="357"/>
    </location>
</feature>
<name>A0ABY5VT69_9ACTN</name>
<feature type="compositionally biased region" description="Low complexity" evidence="2">
    <location>
        <begin position="21"/>
        <end position="31"/>
    </location>
</feature>
<evidence type="ECO:0000259" key="4">
    <source>
        <dbReference type="SMART" id="SM00854"/>
    </source>
</evidence>
<dbReference type="PANTHER" id="PTHR33393">
    <property type="entry name" value="POLYGLUTAMINE SYNTHESIS ACCESSORY PROTEIN RV0574C-RELATED"/>
    <property type="match status" value="1"/>
</dbReference>
<dbReference type="InterPro" id="IPR019079">
    <property type="entry name" value="Capsule_synth_CapA"/>
</dbReference>
<dbReference type="RefSeq" id="WP_259858710.1">
    <property type="nucleotide sequence ID" value="NZ_BAAAST010000028.1"/>
</dbReference>
<dbReference type="Pfam" id="PF09587">
    <property type="entry name" value="PGA_cap"/>
    <property type="match status" value="1"/>
</dbReference>
<dbReference type="PROSITE" id="PS51257">
    <property type="entry name" value="PROKAR_LIPOPROTEIN"/>
    <property type="match status" value="1"/>
</dbReference>
<organism evidence="5 6">
    <name type="scientific">Dactylosporangium fulvum</name>
    <dbReference type="NCBI Taxonomy" id="53359"/>
    <lineage>
        <taxon>Bacteria</taxon>
        <taxon>Bacillati</taxon>
        <taxon>Actinomycetota</taxon>
        <taxon>Actinomycetes</taxon>
        <taxon>Micromonosporales</taxon>
        <taxon>Micromonosporaceae</taxon>
        <taxon>Dactylosporangium</taxon>
    </lineage>
</organism>
<keyword evidence="3" id="KW-0732">Signal</keyword>
<evidence type="ECO:0000256" key="3">
    <source>
        <dbReference type="SAM" id="SignalP"/>
    </source>
</evidence>
<evidence type="ECO:0000313" key="6">
    <source>
        <dbReference type="Proteomes" id="UP001059617"/>
    </source>
</evidence>
<feature type="domain" description="Capsule synthesis protein CapA" evidence="4">
    <location>
        <begin position="48"/>
        <end position="286"/>
    </location>
</feature>
<proteinExistence type="inferred from homology"/>
<reference evidence="5" key="1">
    <citation type="submission" date="2021-04" db="EMBL/GenBank/DDBJ databases">
        <authorList>
            <person name="Hartkoorn R.C."/>
            <person name="Beaudoing E."/>
            <person name="Hot D."/>
        </authorList>
    </citation>
    <scope>NUCLEOTIDE SEQUENCE</scope>
    <source>
        <strain evidence="5">NRRL B-16292</strain>
    </source>
</reference>
<sequence length="357" mass="36726">MRLGLLVLILGLAGCSATPAVPSPAPSSIAPPASPAAPPSAPAPVDLRLTFAGDVHFMDRTAALLKNPATAFGPIAPTLADADLTIVNLETAITSRGEPEPKTYHFRTTPAAIDALKAAGIDAVSIANNHTLDYGRAGLLDTLDALSAASYPAFGAGRNADQAYAPWITTVRGVRIAVLGFSQVNELASSWAPGPDRPGVAMAFDTTRAVAAVTAARRQADLVIVFNHWGDEASSCANSAQKNFAGKLAAAGADVIVGAHAHTLQGSGWLGSTFVAYGMANFLWYGTSKSTETGVLRLTVRGRSVVDTEFLPAVVSDTGQPKLLTGPAATRLSQRYASLRTCTDLSPAPSGSPAQTP</sequence>
<protein>
    <submittedName>
        <fullName evidence="5">CapA family protein</fullName>
    </submittedName>
</protein>
<evidence type="ECO:0000256" key="2">
    <source>
        <dbReference type="SAM" id="MobiDB-lite"/>
    </source>
</evidence>
<dbReference type="InterPro" id="IPR029052">
    <property type="entry name" value="Metallo-depent_PP-like"/>
</dbReference>
<comment type="similarity">
    <text evidence="1">Belongs to the CapA family.</text>
</comment>
<dbReference type="InterPro" id="IPR052169">
    <property type="entry name" value="CW_Biosynth-Accessory"/>
</dbReference>